<evidence type="ECO:0000313" key="2">
    <source>
        <dbReference type="EMBL" id="ANI82381.2"/>
    </source>
</evidence>
<evidence type="ECO:0000259" key="1">
    <source>
        <dbReference type="Pfam" id="PF00248"/>
    </source>
</evidence>
<reference evidence="2 3" key="1">
    <citation type="submission" date="2021-03" db="EMBL/GenBank/DDBJ databases">
        <authorList>
            <person name="Li Y."/>
            <person name="Li S."/>
            <person name="Chen M."/>
            <person name="Peng G."/>
            <person name="Tan Z."/>
            <person name="An Q."/>
        </authorList>
    </citation>
    <scope>NUCLEOTIDE SEQUENCE [LARGE SCALE GENOMIC DNA]</scope>
    <source>
        <strain evidence="2 3">Ola 51</strain>
    </source>
</reference>
<dbReference type="InterPro" id="IPR023210">
    <property type="entry name" value="NADP_OxRdtase_dom"/>
</dbReference>
<feature type="domain" description="NADP-dependent oxidoreductase" evidence="1">
    <location>
        <begin position="121"/>
        <end position="337"/>
    </location>
</feature>
<dbReference type="SUPFAM" id="SSF51430">
    <property type="entry name" value="NAD(P)-linked oxidoreductase"/>
    <property type="match status" value="1"/>
</dbReference>
<dbReference type="InterPro" id="IPR036812">
    <property type="entry name" value="NAD(P)_OxRdtase_dom_sf"/>
</dbReference>
<keyword evidence="3" id="KW-1185">Reference proteome</keyword>
<dbReference type="InterPro" id="IPR050523">
    <property type="entry name" value="AKR_Detox_Biosynth"/>
</dbReference>
<sequence>MQSFVPSTANYRGRRVVHNGVAHVDSKEPMTPEQRKELQRRTAASFNKLMETLNPGRTAMGIAAANATLVQAEPDNQDEQALPNSISTIIETVRPPVARFPLKFIQQVAATLDATGKNTFPAAAIIKDVNDQLTALQTDHIDIAFFPWPTSETLVDETLGAYDSLLKEGKILALGGMDLTAAQLSQILSAAAVQGFPGYQALAVNYNLFDRSVYEGALQDLVVKENIAALPYTSLADGFLTGKYRTLNDLIDNPLSAEIANYFTPRGFAILDAQAAIAAKYGVPAAAVALSWLMNQPGVATPIFGPFAVADAEEADQVATAAVEMRLSAEDIALLTNAGQ</sequence>
<dbReference type="EMBL" id="CP014007">
    <property type="protein sequence ID" value="ANI82381.2"/>
    <property type="molecule type" value="Genomic_DNA"/>
</dbReference>
<name>A0ABM6BVL7_9ENTR</name>
<accession>A0ABM6BVL7</accession>
<gene>
    <name evidence="2" type="ORF">AWR26_09520</name>
</gene>
<dbReference type="Gene3D" id="3.20.20.100">
    <property type="entry name" value="NADP-dependent oxidoreductase domain"/>
    <property type="match status" value="1"/>
</dbReference>
<evidence type="ECO:0000313" key="3">
    <source>
        <dbReference type="Proteomes" id="UP000078227"/>
    </source>
</evidence>
<dbReference type="Proteomes" id="UP000078227">
    <property type="component" value="Chromosome"/>
</dbReference>
<dbReference type="Pfam" id="PF00248">
    <property type="entry name" value="Aldo_ket_red"/>
    <property type="match status" value="1"/>
</dbReference>
<dbReference type="RefSeq" id="WP_082934092.1">
    <property type="nucleotide sequence ID" value="NZ_CP014007.2"/>
</dbReference>
<protein>
    <submittedName>
        <fullName evidence="2">Aldo/keto reductase</fullName>
    </submittedName>
</protein>
<dbReference type="PANTHER" id="PTHR43364">
    <property type="entry name" value="NADH-SPECIFIC METHYLGLYOXAL REDUCTASE-RELATED"/>
    <property type="match status" value="1"/>
</dbReference>
<dbReference type="PANTHER" id="PTHR43364:SF6">
    <property type="entry name" value="OXIDOREDUCTASE-RELATED"/>
    <property type="match status" value="1"/>
</dbReference>
<proteinExistence type="predicted"/>
<organism evidence="2 3">
    <name type="scientific">Kosakonia oryzae</name>
    <dbReference type="NCBI Taxonomy" id="497725"/>
    <lineage>
        <taxon>Bacteria</taxon>
        <taxon>Pseudomonadati</taxon>
        <taxon>Pseudomonadota</taxon>
        <taxon>Gammaproteobacteria</taxon>
        <taxon>Enterobacterales</taxon>
        <taxon>Enterobacteriaceae</taxon>
        <taxon>Kosakonia</taxon>
    </lineage>
</organism>